<gene>
    <name evidence="1" type="ORF">CHS0354_025426</name>
</gene>
<keyword evidence="2" id="KW-1185">Reference proteome</keyword>
<reference evidence="1" key="2">
    <citation type="journal article" date="2021" name="Genome Biol. Evol.">
        <title>Developing a high-quality reference genome for a parasitic bivalve with doubly uniparental inheritance (Bivalvia: Unionida).</title>
        <authorList>
            <person name="Smith C.H."/>
        </authorList>
    </citation>
    <scope>NUCLEOTIDE SEQUENCE</scope>
    <source>
        <strain evidence="1">CHS0354</strain>
        <tissue evidence="1">Mantle</tissue>
    </source>
</reference>
<reference evidence="1" key="1">
    <citation type="journal article" date="2021" name="Genome Biol. Evol.">
        <title>A High-Quality Reference Genome for a Parasitic Bivalve with Doubly Uniparental Inheritance (Bivalvia: Unionida).</title>
        <authorList>
            <person name="Smith C.H."/>
        </authorList>
    </citation>
    <scope>NUCLEOTIDE SEQUENCE</scope>
    <source>
        <strain evidence="1">CHS0354</strain>
    </source>
</reference>
<accession>A0AAE0SPL2</accession>
<dbReference type="EMBL" id="JAEAOA010001512">
    <property type="protein sequence ID" value="KAK3595790.1"/>
    <property type="molecule type" value="Genomic_DNA"/>
</dbReference>
<reference evidence="1" key="3">
    <citation type="submission" date="2023-05" db="EMBL/GenBank/DDBJ databases">
        <authorList>
            <person name="Smith C.H."/>
        </authorList>
    </citation>
    <scope>NUCLEOTIDE SEQUENCE</scope>
    <source>
        <strain evidence="1">CHS0354</strain>
        <tissue evidence="1">Mantle</tissue>
    </source>
</reference>
<dbReference type="AlphaFoldDB" id="A0AAE0SPL2"/>
<evidence type="ECO:0000313" key="1">
    <source>
        <dbReference type="EMBL" id="KAK3595790.1"/>
    </source>
</evidence>
<protein>
    <submittedName>
        <fullName evidence="1">Uncharacterized protein</fullName>
    </submittedName>
</protein>
<dbReference type="Proteomes" id="UP001195483">
    <property type="component" value="Unassembled WGS sequence"/>
</dbReference>
<name>A0AAE0SPL2_9BIVA</name>
<sequence length="82" mass="9462">MPGSQSNSKTQVQRVLNSKRANILFNRERLQTVCDDIIYLLSICYNIPEVLNEDVSIERVCQAVSKHDLLGTSEIFRCRVEY</sequence>
<evidence type="ECO:0000313" key="2">
    <source>
        <dbReference type="Proteomes" id="UP001195483"/>
    </source>
</evidence>
<comment type="caution">
    <text evidence="1">The sequence shown here is derived from an EMBL/GenBank/DDBJ whole genome shotgun (WGS) entry which is preliminary data.</text>
</comment>
<proteinExistence type="predicted"/>
<organism evidence="1 2">
    <name type="scientific">Potamilus streckersoni</name>
    <dbReference type="NCBI Taxonomy" id="2493646"/>
    <lineage>
        <taxon>Eukaryota</taxon>
        <taxon>Metazoa</taxon>
        <taxon>Spiralia</taxon>
        <taxon>Lophotrochozoa</taxon>
        <taxon>Mollusca</taxon>
        <taxon>Bivalvia</taxon>
        <taxon>Autobranchia</taxon>
        <taxon>Heteroconchia</taxon>
        <taxon>Palaeoheterodonta</taxon>
        <taxon>Unionida</taxon>
        <taxon>Unionoidea</taxon>
        <taxon>Unionidae</taxon>
        <taxon>Ambleminae</taxon>
        <taxon>Lampsilini</taxon>
        <taxon>Potamilus</taxon>
    </lineage>
</organism>